<dbReference type="NCBIfam" id="NF001854">
    <property type="entry name" value="PRK00575.1"/>
    <property type="match status" value="1"/>
</dbReference>
<comment type="subunit">
    <text evidence="9">The Tat system comprises two distinct complexes: a TatABC complex, containing multiple copies of TatA, TatB and TatC subunits, and a separate TatA complex, containing only TatA subunits. Substrates initially bind to the TatABC complex, which probably triggers association of the separate TatA complex to form the active translocon.</text>
</comment>
<evidence type="ECO:0000256" key="8">
    <source>
        <dbReference type="ARBA" id="ARBA00023136"/>
    </source>
</evidence>
<dbReference type="EMBL" id="JAROCG010000001">
    <property type="protein sequence ID" value="MDN4611603.1"/>
    <property type="molecule type" value="Genomic_DNA"/>
</dbReference>
<keyword evidence="12" id="KW-1185">Reference proteome</keyword>
<gene>
    <name evidence="9 11" type="primary">tatA</name>
    <name evidence="11" type="ORF">P5G52_12095</name>
</gene>
<evidence type="ECO:0000256" key="1">
    <source>
        <dbReference type="ARBA" id="ARBA00004162"/>
    </source>
</evidence>
<reference evidence="11" key="1">
    <citation type="submission" date="2023-06" db="EMBL/GenBank/DDBJ databases">
        <title>MT1 and MT2 Draft Genomes of Novel Species.</title>
        <authorList>
            <person name="Venkateswaran K."/>
        </authorList>
    </citation>
    <scope>NUCLEOTIDE SEQUENCE</scope>
    <source>
        <strain evidence="11">IIF3SC-B10</strain>
    </source>
</reference>
<evidence type="ECO:0000256" key="4">
    <source>
        <dbReference type="ARBA" id="ARBA00022692"/>
    </source>
</evidence>
<comment type="subcellular location">
    <subcellularLocation>
        <location evidence="1 9">Cell membrane</location>
        <topology evidence="1 9">Single-pass membrane protein</topology>
    </subcellularLocation>
</comment>
<dbReference type="PANTHER" id="PTHR42982:SF8">
    <property type="entry name" value="SEC-INDEPENDENT PROTEIN TRANSLOCASE PROTEIN TATA"/>
    <property type="match status" value="1"/>
</dbReference>
<dbReference type="PANTHER" id="PTHR42982">
    <property type="entry name" value="SEC-INDEPENDENT PROTEIN TRANSLOCASE PROTEIN TATA"/>
    <property type="match status" value="1"/>
</dbReference>
<evidence type="ECO:0000313" key="12">
    <source>
        <dbReference type="Proteomes" id="UP001174209"/>
    </source>
</evidence>
<evidence type="ECO:0000256" key="9">
    <source>
        <dbReference type="HAMAP-Rule" id="MF_00236"/>
    </source>
</evidence>
<keyword evidence="3 9" id="KW-1003">Cell membrane</keyword>
<evidence type="ECO:0000256" key="7">
    <source>
        <dbReference type="ARBA" id="ARBA00023010"/>
    </source>
</evidence>
<dbReference type="InterPro" id="IPR003369">
    <property type="entry name" value="TatA/B/E"/>
</dbReference>
<keyword evidence="2 9" id="KW-0813">Transport</keyword>
<dbReference type="Gene3D" id="1.20.5.3310">
    <property type="match status" value="1"/>
</dbReference>
<keyword evidence="6 9" id="KW-1133">Transmembrane helix</keyword>
<evidence type="ECO:0000256" key="3">
    <source>
        <dbReference type="ARBA" id="ARBA00022475"/>
    </source>
</evidence>
<proteinExistence type="inferred from homology"/>
<feature type="region of interest" description="Disordered" evidence="10">
    <location>
        <begin position="42"/>
        <end position="129"/>
    </location>
</feature>
<dbReference type="Proteomes" id="UP001174209">
    <property type="component" value="Unassembled WGS sequence"/>
</dbReference>
<evidence type="ECO:0000313" key="11">
    <source>
        <dbReference type="EMBL" id="MDN4611603.1"/>
    </source>
</evidence>
<comment type="similarity">
    <text evidence="9">Belongs to the TatA/E family.</text>
</comment>
<dbReference type="Pfam" id="PF02416">
    <property type="entry name" value="TatA_B_E"/>
    <property type="match status" value="1"/>
</dbReference>
<protein>
    <recommendedName>
        <fullName evidence="9">Sec-independent protein translocase protein TatA</fullName>
    </recommendedName>
</protein>
<organism evidence="11 12">
    <name type="scientific">Arthrobacter burdickii</name>
    <dbReference type="NCBI Taxonomy" id="3035920"/>
    <lineage>
        <taxon>Bacteria</taxon>
        <taxon>Bacillati</taxon>
        <taxon>Actinomycetota</taxon>
        <taxon>Actinomycetes</taxon>
        <taxon>Micrococcales</taxon>
        <taxon>Micrococcaceae</taxon>
        <taxon>Arthrobacter</taxon>
    </lineage>
</organism>
<dbReference type="NCBIfam" id="TIGR01411">
    <property type="entry name" value="tatAE"/>
    <property type="match status" value="1"/>
</dbReference>
<comment type="function">
    <text evidence="9">Part of the twin-arginine translocation (Tat) system that transports large folded proteins containing a characteristic twin-arginine motif in their signal peptide across membranes. TatA could form the protein-conducting channel of the Tat system.</text>
</comment>
<dbReference type="HAMAP" id="MF_00236">
    <property type="entry name" value="TatA_E"/>
    <property type="match status" value="1"/>
</dbReference>
<evidence type="ECO:0000256" key="6">
    <source>
        <dbReference type="ARBA" id="ARBA00022989"/>
    </source>
</evidence>
<keyword evidence="4 9" id="KW-0812">Transmembrane</keyword>
<dbReference type="RefSeq" id="WP_301227673.1">
    <property type="nucleotide sequence ID" value="NZ_JAROCG010000001.1"/>
</dbReference>
<keyword evidence="7 9" id="KW-0811">Translocation</keyword>
<evidence type="ECO:0000256" key="5">
    <source>
        <dbReference type="ARBA" id="ARBA00022927"/>
    </source>
</evidence>
<feature type="compositionally biased region" description="Polar residues" evidence="10">
    <location>
        <begin position="109"/>
        <end position="129"/>
    </location>
</feature>
<comment type="caution">
    <text evidence="11">The sequence shown here is derived from an EMBL/GenBank/DDBJ whole genome shotgun (WGS) entry which is preliminary data.</text>
</comment>
<accession>A0ABT8K2E6</accession>
<sequence>MRLEGWHIVIIIVLAIVLFGAPKLPGLARSVGQSLRIFKSEVKQMKDENNTPDAGTDPVEGRVVDSGRPQSHTPTYETPVQNPAPDQNPGQQAPRYQDGAAGSGPVDGSSGTQSQAGPPQHGGTSTTPQ</sequence>
<keyword evidence="5 9" id="KW-0653">Protein transport</keyword>
<keyword evidence="8 9" id="KW-0472">Membrane</keyword>
<feature type="transmembrane region" description="Helical" evidence="9">
    <location>
        <begin position="6"/>
        <end position="24"/>
    </location>
</feature>
<evidence type="ECO:0000256" key="10">
    <source>
        <dbReference type="SAM" id="MobiDB-lite"/>
    </source>
</evidence>
<dbReference type="InterPro" id="IPR006312">
    <property type="entry name" value="TatA/E"/>
</dbReference>
<evidence type="ECO:0000256" key="2">
    <source>
        <dbReference type="ARBA" id="ARBA00022448"/>
    </source>
</evidence>
<name>A0ABT8K2E6_9MICC</name>
<feature type="compositionally biased region" description="Polar residues" evidence="10">
    <location>
        <begin position="68"/>
        <end position="91"/>
    </location>
</feature>